<reference evidence="1 2" key="1">
    <citation type="submission" date="2018-03" db="EMBL/GenBank/DDBJ databases">
        <authorList>
            <person name="Keele B.F."/>
        </authorList>
    </citation>
    <scope>NUCLEOTIDE SEQUENCE [LARGE SCALE GENOMIC DNA]</scope>
    <source>
        <strain evidence="1">ZCTH4_d</strain>
    </source>
</reference>
<evidence type="ECO:0000313" key="2">
    <source>
        <dbReference type="Proteomes" id="UP000257014"/>
    </source>
</evidence>
<name>A0A3E0K6Q1_9BACI</name>
<sequence>MLGHKVIPPSYDMDFLLIQPECVSHLPCDDEEAFSVPVPVPDGTKRNKMISLSISSGLSPLPCYVISPHPAWFFSGFPSFAFRLFVNAKFMPNLFKRPWRSQAAAFNPVEAARFCSIEHPFGTVIVPSAQRMEQSDDFVNSIPLV</sequence>
<dbReference type="Proteomes" id="UP000257014">
    <property type="component" value="Unassembled WGS sequence"/>
</dbReference>
<gene>
    <name evidence="1" type="ORF">C6P37_04235</name>
</gene>
<protein>
    <submittedName>
        <fullName evidence="1">Uncharacterized protein</fullName>
    </submittedName>
</protein>
<dbReference type="EMBL" id="QEWE01000012">
    <property type="protein sequence ID" value="REJ30007.1"/>
    <property type="molecule type" value="Genomic_DNA"/>
</dbReference>
<proteinExistence type="predicted"/>
<dbReference type="AlphaFoldDB" id="A0A3E0K6Q1"/>
<organism evidence="1 2">
    <name type="scientific">Caldibacillus debilis</name>
    <dbReference type="NCBI Taxonomy" id="301148"/>
    <lineage>
        <taxon>Bacteria</taxon>
        <taxon>Bacillati</taxon>
        <taxon>Bacillota</taxon>
        <taxon>Bacilli</taxon>
        <taxon>Bacillales</taxon>
        <taxon>Bacillaceae</taxon>
        <taxon>Caldibacillus</taxon>
    </lineage>
</organism>
<accession>A0A3E0K6Q1</accession>
<evidence type="ECO:0000313" key="1">
    <source>
        <dbReference type="EMBL" id="REJ30007.1"/>
    </source>
</evidence>
<comment type="caution">
    <text evidence="1">The sequence shown here is derived from an EMBL/GenBank/DDBJ whole genome shotgun (WGS) entry which is preliminary data.</text>
</comment>